<evidence type="ECO:0000256" key="3">
    <source>
        <dbReference type="ARBA" id="ARBA00008900"/>
    </source>
</evidence>
<gene>
    <name evidence="10" type="primary">queD</name>
    <name evidence="10" type="ORF">GCM10008942_15750</name>
</gene>
<dbReference type="Pfam" id="PF01242">
    <property type="entry name" value="PTPS"/>
    <property type="match status" value="1"/>
</dbReference>
<dbReference type="PANTHER" id="PTHR12589:SF7">
    <property type="entry name" value="6-PYRUVOYL TETRAHYDROBIOPTERIN SYNTHASE"/>
    <property type="match status" value="1"/>
</dbReference>
<dbReference type="Gene3D" id="3.30.479.10">
    <property type="entry name" value="6-pyruvoyl tetrahydropterin synthase/QueD"/>
    <property type="match status" value="1"/>
</dbReference>
<name>A0ABN1EJJ7_9PROT</name>
<accession>A0ABN1EJJ7</accession>
<protein>
    <recommendedName>
        <fullName evidence="4 9">6-carboxy-5,6,7,8-tetrahydropterin synthase</fullName>
        <ecNumber evidence="9">4.-.-.-</ecNumber>
    </recommendedName>
</protein>
<evidence type="ECO:0000256" key="5">
    <source>
        <dbReference type="ARBA" id="ARBA00022723"/>
    </source>
</evidence>
<sequence length="115" mass="13088">MPIATIGRTFRFESAHFLPKVPDGHRCKNLHGHNYRVEIEVRGEVDARGFVKDFGELDGDIAPLLAKVDHKLLNEVPGLENPTAEIIARWFLDQIPDAARVKVWENDDCWAEVSR</sequence>
<reference evidence="10 11" key="1">
    <citation type="journal article" date="2019" name="Int. J. Syst. Evol. Microbiol.">
        <title>The Global Catalogue of Microorganisms (GCM) 10K type strain sequencing project: providing services to taxonomists for standard genome sequencing and annotation.</title>
        <authorList>
            <consortium name="The Broad Institute Genomics Platform"/>
            <consortium name="The Broad Institute Genome Sequencing Center for Infectious Disease"/>
            <person name="Wu L."/>
            <person name="Ma J."/>
        </authorList>
    </citation>
    <scope>NUCLEOTIDE SEQUENCE [LARGE SCALE GENOMIC DNA]</scope>
    <source>
        <strain evidence="10 11">JCM 15089</strain>
    </source>
</reference>
<evidence type="ECO:0000313" key="11">
    <source>
        <dbReference type="Proteomes" id="UP001499951"/>
    </source>
</evidence>
<evidence type="ECO:0000256" key="4">
    <source>
        <dbReference type="ARBA" id="ARBA00018141"/>
    </source>
</evidence>
<dbReference type="InterPro" id="IPR038418">
    <property type="entry name" value="6-PTP_synth/QueD_sf"/>
</dbReference>
<evidence type="ECO:0000256" key="8">
    <source>
        <dbReference type="ARBA" id="ARBA00048807"/>
    </source>
</evidence>
<comment type="function">
    <text evidence="1">Catalyzes the conversion of 7,8-dihydroneopterin triphosphate (H2NTP) to 6-carboxy-5,6,7,8-tetrahydropterin (CPH4) and acetaldehyde.</text>
</comment>
<dbReference type="EMBL" id="BAAADD010000004">
    <property type="protein sequence ID" value="GAA0568044.1"/>
    <property type="molecule type" value="Genomic_DNA"/>
</dbReference>
<dbReference type="NCBIfam" id="TIGR03367">
    <property type="entry name" value="queuosine_QueD"/>
    <property type="match status" value="1"/>
</dbReference>
<keyword evidence="11" id="KW-1185">Reference proteome</keyword>
<dbReference type="PIRSF" id="PIRSF006113">
    <property type="entry name" value="PTP_synth"/>
    <property type="match status" value="1"/>
</dbReference>
<dbReference type="EC" id="4.-.-.-" evidence="9"/>
<keyword evidence="7 9" id="KW-0456">Lyase</keyword>
<organism evidence="10 11">
    <name type="scientific">Rhizomicrobium electricum</name>
    <dbReference type="NCBI Taxonomy" id="480070"/>
    <lineage>
        <taxon>Bacteria</taxon>
        <taxon>Pseudomonadati</taxon>
        <taxon>Pseudomonadota</taxon>
        <taxon>Alphaproteobacteria</taxon>
        <taxon>Micropepsales</taxon>
        <taxon>Micropepsaceae</taxon>
        <taxon>Rhizomicrobium</taxon>
    </lineage>
</organism>
<comment type="similarity">
    <text evidence="3 9">Belongs to the PTPS family. QueD subfamily.</text>
</comment>
<dbReference type="RefSeq" id="WP_166930010.1">
    <property type="nucleotide sequence ID" value="NZ_BAAADD010000004.1"/>
</dbReference>
<dbReference type="SUPFAM" id="SSF55620">
    <property type="entry name" value="Tetrahydrobiopterin biosynthesis enzymes-like"/>
    <property type="match status" value="1"/>
</dbReference>
<evidence type="ECO:0000256" key="1">
    <source>
        <dbReference type="ARBA" id="ARBA00002285"/>
    </source>
</evidence>
<dbReference type="Proteomes" id="UP001499951">
    <property type="component" value="Unassembled WGS sequence"/>
</dbReference>
<comment type="cofactor">
    <cofactor evidence="9">
        <name>Zn(2+)</name>
        <dbReference type="ChEBI" id="CHEBI:29105"/>
    </cofactor>
    <text evidence="9">Binds 1 zinc ion per subunit.</text>
</comment>
<keyword evidence="6 9" id="KW-0862">Zinc</keyword>
<evidence type="ECO:0000256" key="6">
    <source>
        <dbReference type="ARBA" id="ARBA00022833"/>
    </source>
</evidence>
<comment type="pathway">
    <text evidence="2 9">Purine metabolism; 7-cyano-7-deazaguanine biosynthesis.</text>
</comment>
<comment type="catalytic activity">
    <reaction evidence="8 9">
        <text>7,8-dihydroneopterin 3'-triphosphate + H2O = 6-carboxy-5,6,7,8-tetrahydropterin + triphosphate + acetaldehyde + 2 H(+)</text>
        <dbReference type="Rhea" id="RHEA:27966"/>
        <dbReference type="ChEBI" id="CHEBI:15343"/>
        <dbReference type="ChEBI" id="CHEBI:15377"/>
        <dbReference type="ChEBI" id="CHEBI:15378"/>
        <dbReference type="ChEBI" id="CHEBI:18036"/>
        <dbReference type="ChEBI" id="CHEBI:58462"/>
        <dbReference type="ChEBI" id="CHEBI:61032"/>
        <dbReference type="EC" id="4.1.2.50"/>
    </reaction>
</comment>
<proteinExistence type="inferred from homology"/>
<evidence type="ECO:0000256" key="9">
    <source>
        <dbReference type="PIRNR" id="PIRNR006113"/>
    </source>
</evidence>
<comment type="caution">
    <text evidence="10">The sequence shown here is derived from an EMBL/GenBank/DDBJ whole genome shotgun (WGS) entry which is preliminary data.</text>
</comment>
<evidence type="ECO:0000256" key="7">
    <source>
        <dbReference type="ARBA" id="ARBA00023239"/>
    </source>
</evidence>
<dbReference type="InterPro" id="IPR007115">
    <property type="entry name" value="6-PTP_synth/QueD"/>
</dbReference>
<evidence type="ECO:0000256" key="2">
    <source>
        <dbReference type="ARBA" id="ARBA00005061"/>
    </source>
</evidence>
<keyword evidence="5 9" id="KW-0479">Metal-binding</keyword>
<dbReference type="PANTHER" id="PTHR12589">
    <property type="entry name" value="PYRUVOYL TETRAHYDROBIOPTERIN SYNTHASE"/>
    <property type="match status" value="1"/>
</dbReference>
<evidence type="ECO:0000313" key="10">
    <source>
        <dbReference type="EMBL" id="GAA0568044.1"/>
    </source>
</evidence>
<keyword evidence="9" id="KW-0671">Queuosine biosynthesis</keyword>